<dbReference type="RefSeq" id="WP_249737727.1">
    <property type="nucleotide sequence ID" value="NZ_JAKNCJ010000004.1"/>
</dbReference>
<dbReference type="Proteomes" id="UP001203761">
    <property type="component" value="Unassembled WGS sequence"/>
</dbReference>
<evidence type="ECO:0000313" key="1">
    <source>
        <dbReference type="EMBL" id="MCL6423653.1"/>
    </source>
</evidence>
<comment type="caution">
    <text evidence="1">The sequence shown here is derived from an EMBL/GenBank/DDBJ whole genome shotgun (WGS) entry which is preliminary data.</text>
</comment>
<gene>
    <name evidence="1" type="ORF">Bequi_09685</name>
</gene>
<name>A0ABT0R2N0_9MICO</name>
<organism evidence="1 2">
    <name type="scientific">Brachybacterium equifaecis</name>
    <dbReference type="NCBI Taxonomy" id="2910770"/>
    <lineage>
        <taxon>Bacteria</taxon>
        <taxon>Bacillati</taxon>
        <taxon>Actinomycetota</taxon>
        <taxon>Actinomycetes</taxon>
        <taxon>Micrococcales</taxon>
        <taxon>Dermabacteraceae</taxon>
        <taxon>Brachybacterium</taxon>
    </lineage>
</organism>
<evidence type="ECO:0008006" key="3">
    <source>
        <dbReference type="Google" id="ProtNLM"/>
    </source>
</evidence>
<protein>
    <recommendedName>
        <fullName evidence="3">DksA C4-type domain-containing protein</fullName>
    </recommendedName>
</protein>
<reference evidence="1" key="1">
    <citation type="submission" date="2022-02" db="EMBL/GenBank/DDBJ databases">
        <authorList>
            <person name="Lee M."/>
            <person name="Kim S.-J."/>
            <person name="Jung M.-Y."/>
        </authorList>
    </citation>
    <scope>NUCLEOTIDE SEQUENCE</scope>
    <source>
        <strain evidence="1">JHP9</strain>
    </source>
</reference>
<evidence type="ECO:0000313" key="2">
    <source>
        <dbReference type="Proteomes" id="UP001203761"/>
    </source>
</evidence>
<sequence>MTAQLPPNVQTIADRLGEAWGETVDVGPGWFELITRLDTQLARLSPGYVLEQCKTKYGTLRYYARPEDSEDVDTQMTFNEIIRDAEDESARICEDCGEPGQQVALHGWIWTLCATHTQHRLRSEPAR</sequence>
<proteinExistence type="predicted"/>
<dbReference type="EMBL" id="JAKNCJ010000004">
    <property type="protein sequence ID" value="MCL6423653.1"/>
    <property type="molecule type" value="Genomic_DNA"/>
</dbReference>
<accession>A0ABT0R2N0</accession>
<keyword evidence="2" id="KW-1185">Reference proteome</keyword>